<dbReference type="InterPro" id="IPR029057">
    <property type="entry name" value="PRTase-like"/>
</dbReference>
<dbReference type="EMBL" id="FOPM01000007">
    <property type="protein sequence ID" value="SFG65268.1"/>
    <property type="molecule type" value="Genomic_DNA"/>
</dbReference>
<organism evidence="1 2">
    <name type="scientific">Methylobacterium gossipiicola</name>
    <dbReference type="NCBI Taxonomy" id="582675"/>
    <lineage>
        <taxon>Bacteria</taxon>
        <taxon>Pseudomonadati</taxon>
        <taxon>Pseudomonadota</taxon>
        <taxon>Alphaproteobacteria</taxon>
        <taxon>Hyphomicrobiales</taxon>
        <taxon>Methylobacteriaceae</taxon>
        <taxon>Methylobacterium</taxon>
    </lineage>
</organism>
<accession>A0A1I2TK73</accession>
<evidence type="ECO:0000313" key="1">
    <source>
        <dbReference type="EMBL" id="SFG65268.1"/>
    </source>
</evidence>
<sequence length="214" mass="24127">MTTLVTHSFCKYLTSTGNWRDQDYRARIVVKSVKGDDFKGYWDRKIGDKIVRLDENNKEVTADLAASFMAARLKDLVNCSVTLVPIPNSNACVGGPRDFRTRLFADAIAKHAGDRVAVKSACLWKKPKEQQHKTDGYRHASQFIPLLEMVYKPKRPVILIDDMITSGSQMLACTYILRAAGVDVRFGMAVGRQTTEQEDGVLKWDEKEISQLIL</sequence>
<evidence type="ECO:0000313" key="2">
    <source>
        <dbReference type="Proteomes" id="UP000199229"/>
    </source>
</evidence>
<dbReference type="AlphaFoldDB" id="A0A1I2TK73"/>
<keyword evidence="2" id="KW-1185">Reference proteome</keyword>
<name>A0A1I2TK73_9HYPH</name>
<dbReference type="SUPFAM" id="SSF53271">
    <property type="entry name" value="PRTase-like"/>
    <property type="match status" value="1"/>
</dbReference>
<dbReference type="Gene3D" id="3.40.50.2020">
    <property type="match status" value="1"/>
</dbReference>
<dbReference type="InterPro" id="IPR000836">
    <property type="entry name" value="PRTase_dom"/>
</dbReference>
<proteinExistence type="predicted"/>
<dbReference type="OrthoDB" id="8454862at2"/>
<dbReference type="STRING" id="582675.SAMN05192565_107168"/>
<evidence type="ECO:0008006" key="3">
    <source>
        <dbReference type="Google" id="ProtNLM"/>
    </source>
</evidence>
<protein>
    <recommendedName>
        <fullName evidence="3">Phosphoribosyl transferase domain-containing protein</fullName>
    </recommendedName>
</protein>
<dbReference type="Proteomes" id="UP000199229">
    <property type="component" value="Unassembled WGS sequence"/>
</dbReference>
<dbReference type="CDD" id="cd06223">
    <property type="entry name" value="PRTases_typeI"/>
    <property type="match status" value="1"/>
</dbReference>
<gene>
    <name evidence="1" type="ORF">SAMN05192565_107168</name>
</gene>
<reference evidence="2" key="1">
    <citation type="submission" date="2016-10" db="EMBL/GenBank/DDBJ databases">
        <authorList>
            <person name="Varghese N."/>
            <person name="Submissions S."/>
        </authorList>
    </citation>
    <scope>NUCLEOTIDE SEQUENCE [LARGE SCALE GENOMIC DNA]</scope>
    <source>
        <strain evidence="2">Gh-105</strain>
    </source>
</reference>
<dbReference type="RefSeq" id="WP_143103716.1">
    <property type="nucleotide sequence ID" value="NZ_FOPM01000007.1"/>
</dbReference>